<dbReference type="EMBL" id="CADEAL010003235">
    <property type="protein sequence ID" value="CAB1443946.1"/>
    <property type="molecule type" value="Genomic_DNA"/>
</dbReference>
<evidence type="ECO:0000256" key="1">
    <source>
        <dbReference type="SAM" id="MobiDB-lite"/>
    </source>
</evidence>
<feature type="chain" id="PRO_5040455368" evidence="2">
    <location>
        <begin position="16"/>
        <end position="193"/>
    </location>
</feature>
<accession>A0A9N7V6Z9</accession>
<reference evidence="3" key="1">
    <citation type="submission" date="2020-03" db="EMBL/GenBank/DDBJ databases">
        <authorList>
            <person name="Weist P."/>
        </authorList>
    </citation>
    <scope>NUCLEOTIDE SEQUENCE</scope>
</reference>
<organism evidence="3 4">
    <name type="scientific">Pleuronectes platessa</name>
    <name type="common">European plaice</name>
    <dbReference type="NCBI Taxonomy" id="8262"/>
    <lineage>
        <taxon>Eukaryota</taxon>
        <taxon>Metazoa</taxon>
        <taxon>Chordata</taxon>
        <taxon>Craniata</taxon>
        <taxon>Vertebrata</taxon>
        <taxon>Euteleostomi</taxon>
        <taxon>Actinopterygii</taxon>
        <taxon>Neopterygii</taxon>
        <taxon>Teleostei</taxon>
        <taxon>Neoteleostei</taxon>
        <taxon>Acanthomorphata</taxon>
        <taxon>Carangaria</taxon>
        <taxon>Pleuronectiformes</taxon>
        <taxon>Pleuronectoidei</taxon>
        <taxon>Pleuronectidae</taxon>
        <taxon>Pleuronectes</taxon>
    </lineage>
</organism>
<evidence type="ECO:0000313" key="3">
    <source>
        <dbReference type="EMBL" id="CAB1443946.1"/>
    </source>
</evidence>
<evidence type="ECO:0000256" key="2">
    <source>
        <dbReference type="SAM" id="SignalP"/>
    </source>
</evidence>
<feature type="region of interest" description="Disordered" evidence="1">
    <location>
        <begin position="111"/>
        <end position="132"/>
    </location>
</feature>
<name>A0A9N7V6Z9_PLEPL</name>
<evidence type="ECO:0000313" key="4">
    <source>
        <dbReference type="Proteomes" id="UP001153269"/>
    </source>
</evidence>
<keyword evidence="4" id="KW-1185">Reference proteome</keyword>
<dbReference type="AlphaFoldDB" id="A0A9N7V6Z9"/>
<protein>
    <submittedName>
        <fullName evidence="3">Uncharacterized protein</fullName>
    </submittedName>
</protein>
<comment type="caution">
    <text evidence="3">The sequence shown here is derived from an EMBL/GenBank/DDBJ whole genome shotgun (WGS) entry which is preliminary data.</text>
</comment>
<dbReference type="Proteomes" id="UP001153269">
    <property type="component" value="Unassembled WGS sequence"/>
</dbReference>
<proteinExistence type="predicted"/>
<feature type="signal peptide" evidence="2">
    <location>
        <begin position="1"/>
        <end position="15"/>
    </location>
</feature>
<sequence length="193" mass="20613">MGLLWLALLPQINKGLISGLFCVECACSPVHCAGFLPGLQLPPTGIGSCSPFPRPLHGSMDGRIVILCSRLPLFILSLATRIPTLNTAFDDEGCELVAQQAHALKPFSLPSAPPSSTSMSVRTPPPTPPSSSADLPLIAPLQLHLQNPTSCQTDPCLLSCPLENMQHHFSSSPASLALTLSITRCEWWEQSSH</sequence>
<keyword evidence="2" id="KW-0732">Signal</keyword>
<gene>
    <name evidence="3" type="ORF">PLEPLA_LOCUS31662</name>
</gene>